<feature type="chain" id="PRO_5046082668" evidence="1">
    <location>
        <begin position="21"/>
        <end position="962"/>
    </location>
</feature>
<dbReference type="InterPro" id="IPR033396">
    <property type="entry name" value="DUF5107"/>
</dbReference>
<gene>
    <name evidence="3" type="ORF">ABR189_25475</name>
</gene>
<protein>
    <submittedName>
        <fullName evidence="3">DUF5107 domain-containing protein</fullName>
    </submittedName>
</protein>
<organism evidence="3 4">
    <name type="scientific">Chitinophaga defluvii</name>
    <dbReference type="NCBI Taxonomy" id="3163343"/>
    <lineage>
        <taxon>Bacteria</taxon>
        <taxon>Pseudomonadati</taxon>
        <taxon>Bacteroidota</taxon>
        <taxon>Chitinophagia</taxon>
        <taxon>Chitinophagales</taxon>
        <taxon>Chitinophagaceae</taxon>
        <taxon>Chitinophaga</taxon>
    </lineage>
</organism>
<dbReference type="EMBL" id="JBEXAC010000002">
    <property type="protein sequence ID" value="MET7000758.1"/>
    <property type="molecule type" value="Genomic_DNA"/>
</dbReference>
<comment type="caution">
    <text evidence="3">The sequence shown here is derived from an EMBL/GenBank/DDBJ whole genome shotgun (WGS) entry which is preliminary data.</text>
</comment>
<accession>A0ABV2TCK1</accession>
<feature type="signal peptide" evidence="1">
    <location>
        <begin position="1"/>
        <end position="20"/>
    </location>
</feature>
<dbReference type="SUPFAM" id="SSF48452">
    <property type="entry name" value="TPR-like"/>
    <property type="match status" value="2"/>
</dbReference>
<dbReference type="InterPro" id="IPR011990">
    <property type="entry name" value="TPR-like_helical_dom_sf"/>
</dbReference>
<evidence type="ECO:0000313" key="3">
    <source>
        <dbReference type="EMBL" id="MET7000758.1"/>
    </source>
</evidence>
<dbReference type="RefSeq" id="WP_354663311.1">
    <property type="nucleotide sequence ID" value="NZ_JBEXAC010000002.1"/>
</dbReference>
<reference evidence="3 4" key="1">
    <citation type="submission" date="2024-06" db="EMBL/GenBank/DDBJ databases">
        <title>Chitinophaga defluvii sp. nov., isolated from municipal sewage.</title>
        <authorList>
            <person name="Zhang L."/>
        </authorList>
    </citation>
    <scope>NUCLEOTIDE SEQUENCE [LARGE SCALE GENOMIC DNA]</scope>
    <source>
        <strain evidence="3 4">H8</strain>
    </source>
</reference>
<name>A0ABV2TCK1_9BACT</name>
<proteinExistence type="predicted"/>
<evidence type="ECO:0000313" key="4">
    <source>
        <dbReference type="Proteomes" id="UP001549749"/>
    </source>
</evidence>
<feature type="domain" description="DUF5107" evidence="2">
    <location>
        <begin position="48"/>
        <end position="352"/>
    </location>
</feature>
<sequence length="962" mass="109381">MKHTLYRLLLLILTPLLTQAQKTASIREYDKTYKTYPFSDPDPVPAQRIYPYFRYDGFTDKPVSQQWKVVELENDFIKVMILPQIGGKIWTAIDKKTGKPFLYDNGVVKFRDIAMRGPWTSGGIEANYGIIGHTPNCATPVDYLLRKNADNSVSCFISTLDLLTRTKWTLEINLPADKAYFITRSFWHNSTPVVQPYYSWMNLGIKTGADLRFLYPGTNYIGHDGKPSPWPTDIEHNKNLSYYAQNDFGADKSFHVLGKHSNYLGAYWQQEDFGMIRYANREDKLGKKVFLWALSNQGKIWEQLLTDSSGQYCEIQSGRLFNQNAENSSLTPFRQVGFQPYASDIWEEYWFPFRETGGFTDASLHAVIYARQTANSLAVALSPLETMTDSLKVYDAAGQVLYSKQVQLQPLTAARYTIPLKTGEQAAKIVLGDAITLLDTATTIKDLARPLTGPATFHQDGAYGLYMMGRDLLRFRDYGAGEKKIRAALAVDPAFVPALVEMAFIQYRKMQYDSSFYFARYALGIDTYDPGANYYYGLAAAKLGRYYDALDGLEVATLTPAFRSAAYTELSRLYLKQQDFAKGYAYAVKSCLDNQGNINGWLQQAIACRLSGKVPEAARAREKILKMDPLNHFAQFEQYLQQKNEADKKAFQSMIRNELPQETYLEMAAWYHTIGQITAAQEILDLAPANAEIAYWKAYLHRQDADSAAYINAAGNASPDMVFPFREESAPVMQWAMETTQQWQPRYYLALIYLFRNDSAKGRALLEDIPATVTFAPLYSLKARLYNATEKDQQLANLTRAATLNPKEWRYGKMLTEHLVAEKSYQAALKTITPYQQSAPQHYITGMLYIRCLILNNQYTAAEKALRDIHILPYEGATDGRQLYRKVKLMLAMEALQQQRYKVALEKVAEARRWPLNLGAGEPYAANKHEQLEDAVVALINERNRHTNETATKALLAQINNL</sequence>
<dbReference type="Proteomes" id="UP001549749">
    <property type="component" value="Unassembled WGS sequence"/>
</dbReference>
<dbReference type="Gene3D" id="1.25.40.10">
    <property type="entry name" value="Tetratricopeptide repeat domain"/>
    <property type="match status" value="2"/>
</dbReference>
<evidence type="ECO:0000259" key="2">
    <source>
        <dbReference type="Pfam" id="PF17128"/>
    </source>
</evidence>
<keyword evidence="4" id="KW-1185">Reference proteome</keyword>
<keyword evidence="1" id="KW-0732">Signal</keyword>
<evidence type="ECO:0000256" key="1">
    <source>
        <dbReference type="SAM" id="SignalP"/>
    </source>
</evidence>
<dbReference type="Pfam" id="PF17128">
    <property type="entry name" value="DUF5107"/>
    <property type="match status" value="1"/>
</dbReference>